<dbReference type="PROSITE" id="PS51379">
    <property type="entry name" value="4FE4S_FER_2"/>
    <property type="match status" value="2"/>
</dbReference>
<sequence length="276" mass="30988">MDLQFVVNPDLCIQCGACADDCPLRVIQMESGYPSLNPARVRLCIHCQHCLAVCPTGALSILGFKPEDSLPLPESLPNAQQMIALIKGRRSTRRFLPEPLDPGLIEQMLATIANGPTGKNNRQCLFSVIEDPATMAVFRHELLEGLRRAVAERRLSQGLSYFRHVVSAWDKGRDIIFRNAPHLLIVTVPSTITTPDADSIIAMTYFELLAASMGIGTLWNAMIRWAISTIDIDLYQRLNIPEDHIKSYALLFGRPDVQYHRTVQRDQVMINRVRLV</sequence>
<evidence type="ECO:0000256" key="1">
    <source>
        <dbReference type="ARBA" id="ARBA00007118"/>
    </source>
</evidence>
<dbReference type="PANTHER" id="PTHR43673:SF10">
    <property type="entry name" value="NADH DEHYDROGENASE_NAD(P)H NITROREDUCTASE XCC3605-RELATED"/>
    <property type="match status" value="1"/>
</dbReference>
<dbReference type="Gene3D" id="3.30.70.20">
    <property type="match status" value="1"/>
</dbReference>
<dbReference type="CDD" id="cd02143">
    <property type="entry name" value="nitroreductase_FeS-like"/>
    <property type="match status" value="1"/>
</dbReference>
<dbReference type="Proteomes" id="UP000596092">
    <property type="component" value="Chromosome"/>
</dbReference>
<dbReference type="GO" id="GO:0046872">
    <property type="term" value="F:metal ion binding"/>
    <property type="evidence" value="ECO:0007669"/>
    <property type="project" value="UniProtKB-KW"/>
</dbReference>
<evidence type="ECO:0000313" key="8">
    <source>
        <dbReference type="Proteomes" id="UP000596092"/>
    </source>
</evidence>
<dbReference type="InterPro" id="IPR000415">
    <property type="entry name" value="Nitroreductase-like"/>
</dbReference>
<keyword evidence="3" id="KW-0560">Oxidoreductase</keyword>
<dbReference type="KEGG" id="dog:HP555_00855"/>
<comment type="similarity">
    <text evidence="1">Belongs to the nitroreductase family.</text>
</comment>
<feature type="domain" description="4Fe-4S ferredoxin-type" evidence="6">
    <location>
        <begin position="3"/>
        <end position="32"/>
    </location>
</feature>
<evidence type="ECO:0000256" key="2">
    <source>
        <dbReference type="ARBA" id="ARBA00022723"/>
    </source>
</evidence>
<dbReference type="EMBL" id="CP054140">
    <property type="protein sequence ID" value="QQG64505.1"/>
    <property type="molecule type" value="Genomic_DNA"/>
</dbReference>
<dbReference type="AlphaFoldDB" id="A0A7T6APM0"/>
<dbReference type="GO" id="GO:0016491">
    <property type="term" value="F:oxidoreductase activity"/>
    <property type="evidence" value="ECO:0007669"/>
    <property type="project" value="UniProtKB-KW"/>
</dbReference>
<dbReference type="Gene3D" id="3.40.109.10">
    <property type="entry name" value="NADH Oxidase"/>
    <property type="match status" value="1"/>
</dbReference>
<name>A0A7T6APM0_9BACT</name>
<keyword evidence="5" id="KW-0411">Iron-sulfur</keyword>
<reference evidence="7 8" key="1">
    <citation type="submission" date="2020-05" db="EMBL/GenBank/DDBJ databases">
        <title>Complete genome of Desulfobulbus oligotrophicus.</title>
        <authorList>
            <person name="Podar M."/>
        </authorList>
    </citation>
    <scope>NUCLEOTIDE SEQUENCE [LARGE SCALE GENOMIC DNA]</scope>
    <source>
        <strain evidence="7 8">Prop6</strain>
    </source>
</reference>
<dbReference type="PANTHER" id="PTHR43673">
    <property type="entry name" value="NAD(P)H NITROREDUCTASE YDGI-RELATED"/>
    <property type="match status" value="1"/>
</dbReference>
<dbReference type="InterPro" id="IPR017900">
    <property type="entry name" value="4Fe4S_Fe_S_CS"/>
</dbReference>
<dbReference type="InterPro" id="IPR029479">
    <property type="entry name" value="Nitroreductase"/>
</dbReference>
<accession>A0A7T6APM0</accession>
<dbReference type="GO" id="GO:0051536">
    <property type="term" value="F:iron-sulfur cluster binding"/>
    <property type="evidence" value="ECO:0007669"/>
    <property type="project" value="UniProtKB-KW"/>
</dbReference>
<proteinExistence type="inferred from homology"/>
<dbReference type="PROSITE" id="PS00198">
    <property type="entry name" value="4FE4S_FER_1"/>
    <property type="match status" value="2"/>
</dbReference>
<evidence type="ECO:0000256" key="4">
    <source>
        <dbReference type="ARBA" id="ARBA00023004"/>
    </source>
</evidence>
<dbReference type="Pfam" id="PF00881">
    <property type="entry name" value="Nitroreductase"/>
    <property type="match status" value="1"/>
</dbReference>
<dbReference type="InterPro" id="IPR017896">
    <property type="entry name" value="4Fe4S_Fe-S-bd"/>
</dbReference>
<keyword evidence="2" id="KW-0479">Metal-binding</keyword>
<dbReference type="Pfam" id="PF13187">
    <property type="entry name" value="Fer4_9"/>
    <property type="match status" value="1"/>
</dbReference>
<protein>
    <submittedName>
        <fullName evidence="7">Nitroreductase family protein</fullName>
    </submittedName>
</protein>
<dbReference type="SUPFAM" id="SSF54862">
    <property type="entry name" value="4Fe-4S ferredoxins"/>
    <property type="match status" value="1"/>
</dbReference>
<feature type="domain" description="4Fe-4S ferredoxin-type" evidence="6">
    <location>
        <begin position="33"/>
        <end position="64"/>
    </location>
</feature>
<evidence type="ECO:0000256" key="3">
    <source>
        <dbReference type="ARBA" id="ARBA00023002"/>
    </source>
</evidence>
<evidence type="ECO:0000256" key="5">
    <source>
        <dbReference type="ARBA" id="ARBA00023014"/>
    </source>
</evidence>
<organism evidence="7 8">
    <name type="scientific">Desulfobulbus oligotrophicus</name>
    <dbReference type="NCBI Taxonomy" id="1909699"/>
    <lineage>
        <taxon>Bacteria</taxon>
        <taxon>Pseudomonadati</taxon>
        <taxon>Thermodesulfobacteriota</taxon>
        <taxon>Desulfobulbia</taxon>
        <taxon>Desulfobulbales</taxon>
        <taxon>Desulfobulbaceae</taxon>
        <taxon>Desulfobulbus</taxon>
    </lineage>
</organism>
<keyword evidence="4" id="KW-0408">Iron</keyword>
<keyword evidence="8" id="KW-1185">Reference proteome</keyword>
<dbReference type="SUPFAM" id="SSF55469">
    <property type="entry name" value="FMN-dependent nitroreductase-like"/>
    <property type="match status" value="1"/>
</dbReference>
<dbReference type="RefSeq" id="WP_199263338.1">
    <property type="nucleotide sequence ID" value="NZ_CP054140.1"/>
</dbReference>
<gene>
    <name evidence="7" type="ORF">HP555_00855</name>
</gene>
<evidence type="ECO:0000313" key="7">
    <source>
        <dbReference type="EMBL" id="QQG64505.1"/>
    </source>
</evidence>
<evidence type="ECO:0000259" key="6">
    <source>
        <dbReference type="PROSITE" id="PS51379"/>
    </source>
</evidence>